<proteinExistence type="predicted"/>
<keyword evidence="3" id="KW-1185">Reference proteome</keyword>
<gene>
    <name evidence="2" type="ORF">GCM10011339_15600</name>
</gene>
<reference evidence="3" key="1">
    <citation type="journal article" date="2019" name="Int. J. Syst. Evol. Microbiol.">
        <title>The Global Catalogue of Microorganisms (GCM) 10K type strain sequencing project: providing services to taxonomists for standard genome sequencing and annotation.</title>
        <authorList>
            <consortium name="The Broad Institute Genomics Platform"/>
            <consortium name="The Broad Institute Genome Sequencing Center for Infectious Disease"/>
            <person name="Wu L."/>
            <person name="Ma J."/>
        </authorList>
    </citation>
    <scope>NUCLEOTIDE SEQUENCE [LARGE SCALE GENOMIC DNA]</scope>
    <source>
        <strain evidence="3">CGMCC 1.15407</strain>
    </source>
</reference>
<protein>
    <recommendedName>
        <fullName evidence="4">DoxX family protein</fullName>
    </recommendedName>
</protein>
<dbReference type="PANTHER" id="PTHR36974">
    <property type="entry name" value="MEMBRANE PROTEIN-RELATED"/>
    <property type="match status" value="1"/>
</dbReference>
<evidence type="ECO:0000256" key="1">
    <source>
        <dbReference type="SAM" id="Phobius"/>
    </source>
</evidence>
<keyword evidence="1" id="KW-0472">Membrane</keyword>
<evidence type="ECO:0008006" key="4">
    <source>
        <dbReference type="Google" id="ProtNLM"/>
    </source>
</evidence>
<organism evidence="2 3">
    <name type="scientific">Echinicola rosea</name>
    <dbReference type="NCBI Taxonomy" id="1807691"/>
    <lineage>
        <taxon>Bacteria</taxon>
        <taxon>Pseudomonadati</taxon>
        <taxon>Bacteroidota</taxon>
        <taxon>Cytophagia</taxon>
        <taxon>Cytophagales</taxon>
        <taxon>Cyclobacteriaceae</taxon>
        <taxon>Echinicola</taxon>
    </lineage>
</organism>
<feature type="transmembrane region" description="Helical" evidence="1">
    <location>
        <begin position="53"/>
        <end position="70"/>
    </location>
</feature>
<name>A0ABQ1UX31_9BACT</name>
<dbReference type="PANTHER" id="PTHR36974:SF1">
    <property type="entry name" value="DOXX FAMILY MEMBRANE PROTEIN"/>
    <property type="match status" value="1"/>
</dbReference>
<dbReference type="Proteomes" id="UP000647339">
    <property type="component" value="Unassembled WGS sequence"/>
</dbReference>
<keyword evidence="1" id="KW-1133">Transmembrane helix</keyword>
<evidence type="ECO:0000313" key="3">
    <source>
        <dbReference type="Proteomes" id="UP000647339"/>
    </source>
</evidence>
<dbReference type="EMBL" id="BMIU01000006">
    <property type="protein sequence ID" value="GGF28271.1"/>
    <property type="molecule type" value="Genomic_DNA"/>
</dbReference>
<evidence type="ECO:0000313" key="2">
    <source>
        <dbReference type="EMBL" id="GGF28271.1"/>
    </source>
</evidence>
<feature type="transmembrane region" description="Helical" evidence="1">
    <location>
        <begin position="90"/>
        <end position="111"/>
    </location>
</feature>
<comment type="caution">
    <text evidence="2">The sequence shown here is derived from an EMBL/GenBank/DDBJ whole genome shotgun (WGS) entry which is preliminary data.</text>
</comment>
<keyword evidence="1" id="KW-0812">Transmembrane</keyword>
<sequence>MLVFTAMGHVMFTSGMAKMVPAFIPSKTAVVYFTGLVEIAAAIGLHLRSTQRLTGMLLLIFFILILPANINASLQELNYKTGQSNGPGVAYLWFRIPFQLFLMIWTSWCAIRKKPFLFK</sequence>
<feature type="transmembrane region" description="Helical" evidence="1">
    <location>
        <begin position="27"/>
        <end position="46"/>
    </location>
</feature>
<accession>A0ABQ1UX31</accession>